<dbReference type="PIRSF" id="PIRSF001221">
    <property type="entry name" value="Amidase_fungi"/>
    <property type="match status" value="1"/>
</dbReference>
<dbReference type="InterPro" id="IPR023631">
    <property type="entry name" value="Amidase_dom"/>
</dbReference>
<dbReference type="GO" id="GO:0004040">
    <property type="term" value="F:amidase activity"/>
    <property type="evidence" value="ECO:0007669"/>
    <property type="project" value="UniProtKB-EC"/>
</dbReference>
<dbReference type="AlphaFoldDB" id="A0A4V1KXL3"/>
<dbReference type="InterPro" id="IPR036928">
    <property type="entry name" value="AS_sf"/>
</dbReference>
<evidence type="ECO:0000313" key="2">
    <source>
        <dbReference type="EMBL" id="RXH02625.1"/>
    </source>
</evidence>
<dbReference type="Proteomes" id="UP000290174">
    <property type="component" value="Unassembled WGS sequence"/>
</dbReference>
<comment type="caution">
    <text evidence="2">The sequence shown here is derived from an EMBL/GenBank/DDBJ whole genome shotgun (WGS) entry which is preliminary data.</text>
</comment>
<gene>
    <name evidence="2" type="ORF">EAS61_04090</name>
</gene>
<dbReference type="GO" id="GO:0012505">
    <property type="term" value="C:endomembrane system"/>
    <property type="evidence" value="ECO:0007669"/>
    <property type="project" value="TreeGrafter"/>
</dbReference>
<evidence type="ECO:0000259" key="1">
    <source>
        <dbReference type="Pfam" id="PF01425"/>
    </source>
</evidence>
<keyword evidence="2" id="KW-0378">Hydrolase</keyword>
<dbReference type="NCBIfam" id="NF004816">
    <property type="entry name" value="PRK06170.1"/>
    <property type="match status" value="1"/>
</dbReference>
<dbReference type="InterPro" id="IPR052739">
    <property type="entry name" value="FAAH2"/>
</dbReference>
<reference evidence="2 3" key="1">
    <citation type="submission" date="2018-11" db="EMBL/GenBank/DDBJ databases">
        <title>Bradyrhizobium sp. nov., isolated from effective nodules of peanut in China.</title>
        <authorList>
            <person name="Li Y."/>
        </authorList>
    </citation>
    <scope>NUCLEOTIDE SEQUENCE [LARGE SCALE GENOMIC DNA]</scope>
    <source>
        <strain evidence="2 3">CCBAU 51770</strain>
    </source>
</reference>
<dbReference type="Pfam" id="PF01425">
    <property type="entry name" value="Amidase"/>
    <property type="match status" value="1"/>
</dbReference>
<protein>
    <submittedName>
        <fullName evidence="2">Amidase</fullName>
        <ecNumber evidence="2">3.5.1.4</ecNumber>
    </submittedName>
</protein>
<name>A0A4V1KXL3_9BRAD</name>
<dbReference type="PANTHER" id="PTHR43372">
    <property type="entry name" value="FATTY-ACID AMIDE HYDROLASE"/>
    <property type="match status" value="1"/>
</dbReference>
<dbReference type="EMBL" id="RKMK01000002">
    <property type="protein sequence ID" value="RXH02625.1"/>
    <property type="molecule type" value="Genomic_DNA"/>
</dbReference>
<dbReference type="PANTHER" id="PTHR43372:SF4">
    <property type="entry name" value="FATTY-ACID AMIDE HYDROLASE 2"/>
    <property type="match status" value="1"/>
</dbReference>
<feature type="domain" description="Amidase" evidence="1">
    <location>
        <begin position="37"/>
        <end position="479"/>
    </location>
</feature>
<proteinExistence type="predicted"/>
<dbReference type="SUPFAM" id="SSF75304">
    <property type="entry name" value="Amidase signature (AS) enzymes"/>
    <property type="match status" value="1"/>
</dbReference>
<evidence type="ECO:0000313" key="3">
    <source>
        <dbReference type="Proteomes" id="UP000290174"/>
    </source>
</evidence>
<dbReference type="InterPro" id="IPR020556">
    <property type="entry name" value="Amidase_CS"/>
</dbReference>
<organism evidence="2 3">
    <name type="scientific">Bradyrhizobium zhanjiangense</name>
    <dbReference type="NCBI Taxonomy" id="1325107"/>
    <lineage>
        <taxon>Bacteria</taxon>
        <taxon>Pseudomonadati</taxon>
        <taxon>Pseudomonadota</taxon>
        <taxon>Alphaproteobacteria</taxon>
        <taxon>Hyphomicrobiales</taxon>
        <taxon>Nitrobacteraceae</taxon>
        <taxon>Bradyrhizobium</taxon>
    </lineage>
</organism>
<sequence length="506" mass="53903">METVMQRAPAADAADLDYGSISALLSALHARKISASELLAHTIARIEALDGQINAVIVRDFERARDAARAADAALGRGERWPLLGIPVTMKEPFNVAGLPTTWGFPHFRDFQPAEDALVVSRLKAAGAVIIGKTNIPIGLRDFQSYNDIHGTTNNPWDLGRSPGGSSGGSGAALAAGFGPLSIGSDIGGSIRVPAHFCGVFGHKPSLGLVPLRGYSLPPAPPVPSQGDLAVIGPMTRTAADLALALDVIAGPDEMRDGIGYRLALPAPRHDQLRDFRILVIDSHPLMPTGEAVRSAIGRLAERIERSGARVARSSASLPDLAQSARLYMKLLNAARSPRLTPAALAEAQGLAAALAPDDRSLATERARGWAMIHREWLAADAARLQLQQRWHELFRDFDAVIYPAAAVPAFPHDQSEPFDARLLDIDGKLYPYADACFIWADPASTCGLPATAMPIERTPAGLPIGVQIIGPYLEDRTTIALAELLEREFGGFVPPPALASMQFAK</sequence>
<dbReference type="PROSITE" id="PS00571">
    <property type="entry name" value="AMIDASES"/>
    <property type="match status" value="1"/>
</dbReference>
<dbReference type="Gene3D" id="3.90.1300.10">
    <property type="entry name" value="Amidase signature (AS) domain"/>
    <property type="match status" value="1"/>
</dbReference>
<dbReference type="EC" id="3.5.1.4" evidence="2"/>
<accession>A0A4V1KXL3</accession>